<dbReference type="GO" id="GO:0000978">
    <property type="term" value="F:RNA polymerase II cis-regulatory region sequence-specific DNA binding"/>
    <property type="evidence" value="ECO:0007669"/>
    <property type="project" value="TreeGrafter"/>
</dbReference>
<feature type="compositionally biased region" description="Acidic residues" evidence="13">
    <location>
        <begin position="975"/>
        <end position="984"/>
    </location>
</feature>
<dbReference type="FunFam" id="3.30.160.60:FF:000508">
    <property type="entry name" value="Myeloid zinc finger 1"/>
    <property type="match status" value="2"/>
</dbReference>
<evidence type="ECO:0000256" key="9">
    <source>
        <dbReference type="ARBA" id="ARBA00023125"/>
    </source>
</evidence>
<reference evidence="17" key="1">
    <citation type="submission" date="2025-08" db="UniProtKB">
        <authorList>
            <consortium name="RefSeq"/>
        </authorList>
    </citation>
    <scope>IDENTIFICATION</scope>
    <source>
        <tissue evidence="17">Liver</tissue>
    </source>
</reference>
<feature type="region of interest" description="Disordered" evidence="13">
    <location>
        <begin position="707"/>
        <end position="726"/>
    </location>
</feature>
<dbReference type="SUPFAM" id="SSF57667">
    <property type="entry name" value="beta-beta-alpha zinc fingers"/>
    <property type="match status" value="4"/>
</dbReference>
<sequence>MATELRAGRAAFLSFQNVLGHGVTPTRKTEEEAQVRPLEADGERMVPRVIQVGTIGEFLGWMAPQELTQGPEEGLAQRWEAQWQEVLKAVQPLPSGYGAQHQSKAFPWDSCESVTDTSQWSNGEGVPQFLVVNNGEFPPRVLYGPEVGETRPMKDVVVEEEALLAEAQRQRFRQFGYQEAEGPQEFCKKLREFCCQWLKPEKHSKEQILELVILEQFLAVLPPEMQGWIRGRCPQACSQAVGLAEEFLRSQQQEIKVLEPCAAVVMISPEAEESLTGSGPNTHLCREAELKDGQDPNSVAGEQTMSGNTLGASQQGDPELPILFGSLMAQSGSLNSGDGLMQKNQMELVQKGEEAMLCSEGVYETVVRLEEHGHWCLECGESFQDALQLLNHQSTHSGRKRPECPECGKSFRDLSHVLRHQTVHTGEKPYACFKCGQSFTQKPALNRHLRKHIESQNDPGFITNIKPPRTDMGGRKRPECLACGKSFRDVSQVLRHQTVHTGERPYSCLECGQSFTQKPALNRHKRKHLRGEPYEGDQERPRNHENSRVDVAAPSRPWPPQTFPENRVGPFASSVGEWPLMNQHPEAASGAVQEGETARKTISRRGQKKYWCFICIKGFRDKADLVRHDRIHTGEKPYACLDCGRKFSYTSSLYKHQLIHRRPGSPEGKQFRGMSSDYSTDDFSAMHTASFGSLDGSRGWRNGVKLEGSEGKSHMGPYRARSPGPTPDLTCQLDQREDCWLPGPQVEQNQTPTQYEFCCGPNLGHLTDNMIDDAPGGWPLLLWLGQSQWNDASMSHPGKPTKCRRGSTWKRAETIALLEIWGEAKIQQELRFSHRNIDIFEKIAEELRGHGYHRSATECRTKTKTLRLEYKRVVAHNAKSGNAPVVCPFYPQLHRILQGDASMTPKRVVRSSAAEGMAVGQGPTAYTAPSPGSNLAREAELGAPRPAGLGDYLEQAPTELESSFCKKETRRDAPEGSEDEEEDMAAQLQDFDCAQQVPPSSAGGPRAIPGLATLSPASRLALLRMKKRRVPHIERMMERVMMHSERNQRELLRELAAERQCITAFIQELRDDAKGRLQMRQQIAALCEATQNSTRVLDRVLNGLAK</sequence>
<evidence type="ECO:0000256" key="1">
    <source>
        <dbReference type="ARBA" id="ARBA00003767"/>
    </source>
</evidence>
<evidence type="ECO:0000256" key="12">
    <source>
        <dbReference type="PROSITE-ProRule" id="PRU00042"/>
    </source>
</evidence>
<comment type="function">
    <text evidence="1">May be involved in transcriptional regulation.</text>
</comment>
<dbReference type="OrthoDB" id="6105938at2759"/>
<name>A0A9F5JCN5_PYTBI</name>
<dbReference type="KEGG" id="pbi:103052562"/>
<feature type="region of interest" description="Disordered" evidence="13">
    <location>
        <begin position="292"/>
        <end position="313"/>
    </location>
</feature>
<feature type="domain" description="C2H2-type" evidence="14">
    <location>
        <begin position="374"/>
        <end position="401"/>
    </location>
</feature>
<dbReference type="SMART" id="SM00431">
    <property type="entry name" value="SCAN"/>
    <property type="match status" value="1"/>
</dbReference>
<dbReference type="Gene3D" id="1.10.4020.10">
    <property type="entry name" value="DNA breaking-rejoining enzymes"/>
    <property type="match status" value="1"/>
</dbReference>
<dbReference type="GeneID" id="103052562"/>
<keyword evidence="6 12" id="KW-0863">Zinc-finger</keyword>
<feature type="region of interest" description="Disordered" evidence="13">
    <location>
        <begin position="914"/>
        <end position="936"/>
    </location>
</feature>
<evidence type="ECO:0000313" key="17">
    <source>
        <dbReference type="RefSeq" id="XP_025030391.1"/>
    </source>
</evidence>
<evidence type="ECO:0000256" key="2">
    <source>
        <dbReference type="ARBA" id="ARBA00004123"/>
    </source>
</evidence>
<evidence type="ECO:0000259" key="14">
    <source>
        <dbReference type="PROSITE" id="PS50157"/>
    </source>
</evidence>
<dbReference type="InterPro" id="IPR003309">
    <property type="entry name" value="SCAN_dom"/>
</dbReference>
<dbReference type="FunFam" id="3.30.160.60:FF:001498">
    <property type="entry name" value="Zinc finger protein 404"/>
    <property type="match status" value="1"/>
</dbReference>
<dbReference type="InterPro" id="IPR044822">
    <property type="entry name" value="Myb_DNA-bind_4"/>
</dbReference>
<dbReference type="Gene3D" id="3.30.160.60">
    <property type="entry name" value="Classic Zinc Finger"/>
    <property type="match status" value="6"/>
</dbReference>
<feature type="compositionally biased region" description="Basic and acidic residues" evidence="13">
    <location>
        <begin position="530"/>
        <end position="548"/>
    </location>
</feature>
<gene>
    <name evidence="17" type="primary">LOC103052562</name>
</gene>
<feature type="region of interest" description="Disordered" evidence="13">
    <location>
        <begin position="519"/>
        <end position="564"/>
    </location>
</feature>
<dbReference type="FunFam" id="1.10.4020.10:FF:000001">
    <property type="entry name" value="zinc finger protein 263 isoform X1"/>
    <property type="match status" value="1"/>
</dbReference>
<feature type="domain" description="C2H2-type" evidence="14">
    <location>
        <begin position="638"/>
        <end position="665"/>
    </location>
</feature>
<proteinExistence type="inferred from homology"/>
<keyword evidence="8" id="KW-0805">Transcription regulation</keyword>
<dbReference type="FunFam" id="3.30.160.60:FF:000557">
    <property type="entry name" value="zinc finger and SCAN domain-containing protein 29"/>
    <property type="match status" value="1"/>
</dbReference>
<feature type="compositionally biased region" description="Polar residues" evidence="13">
    <location>
        <begin position="295"/>
        <end position="313"/>
    </location>
</feature>
<evidence type="ECO:0000256" key="13">
    <source>
        <dbReference type="SAM" id="MobiDB-lite"/>
    </source>
</evidence>
<evidence type="ECO:0000256" key="3">
    <source>
        <dbReference type="ARBA" id="ARBA00006991"/>
    </source>
</evidence>
<evidence type="ECO:0000259" key="15">
    <source>
        <dbReference type="PROSITE" id="PS50804"/>
    </source>
</evidence>
<protein>
    <submittedName>
        <fullName evidence="17">Uncharacterized protein LOC103052562</fullName>
    </submittedName>
</protein>
<dbReference type="RefSeq" id="XP_025030391.1">
    <property type="nucleotide sequence ID" value="XM_025174623.1"/>
</dbReference>
<keyword evidence="5" id="KW-0677">Repeat</keyword>
<comment type="subcellular location">
    <subcellularLocation>
        <location evidence="2">Nucleus</location>
    </subcellularLocation>
</comment>
<dbReference type="GO" id="GO:0008270">
    <property type="term" value="F:zinc ion binding"/>
    <property type="evidence" value="ECO:0007669"/>
    <property type="project" value="UniProtKB-KW"/>
</dbReference>
<evidence type="ECO:0000256" key="11">
    <source>
        <dbReference type="ARBA" id="ARBA00023242"/>
    </source>
</evidence>
<evidence type="ECO:0000256" key="4">
    <source>
        <dbReference type="ARBA" id="ARBA00022723"/>
    </source>
</evidence>
<dbReference type="CDD" id="cd07936">
    <property type="entry name" value="SCAN"/>
    <property type="match status" value="1"/>
</dbReference>
<dbReference type="Gene3D" id="1.10.10.60">
    <property type="entry name" value="Homeodomain-like"/>
    <property type="match status" value="1"/>
</dbReference>
<feature type="domain" description="C2H2-type" evidence="14">
    <location>
        <begin position="402"/>
        <end position="429"/>
    </location>
</feature>
<dbReference type="InterPro" id="IPR013087">
    <property type="entry name" value="Znf_C2H2_type"/>
</dbReference>
<feature type="domain" description="C2H2-type" evidence="14">
    <location>
        <begin position="610"/>
        <end position="637"/>
    </location>
</feature>
<dbReference type="PROSITE" id="PS00028">
    <property type="entry name" value="ZINC_FINGER_C2H2_1"/>
    <property type="match status" value="7"/>
</dbReference>
<dbReference type="Proteomes" id="UP000695026">
    <property type="component" value="Unplaced"/>
</dbReference>
<dbReference type="SUPFAM" id="SSF47353">
    <property type="entry name" value="Retrovirus capsid dimerization domain-like"/>
    <property type="match status" value="1"/>
</dbReference>
<accession>A0A9F5JCN5</accession>
<keyword evidence="11" id="KW-0539">Nucleus</keyword>
<dbReference type="GO" id="GO:0042802">
    <property type="term" value="F:identical protein binding"/>
    <property type="evidence" value="ECO:0007669"/>
    <property type="project" value="UniProtKB-ARBA"/>
</dbReference>
<feature type="domain" description="C2H2-type" evidence="14">
    <location>
        <begin position="506"/>
        <end position="533"/>
    </location>
</feature>
<dbReference type="PROSITE" id="PS50157">
    <property type="entry name" value="ZINC_FINGER_C2H2_2"/>
    <property type="match status" value="7"/>
</dbReference>
<dbReference type="GO" id="GO:0005634">
    <property type="term" value="C:nucleus"/>
    <property type="evidence" value="ECO:0007669"/>
    <property type="project" value="UniProtKB-SubCell"/>
</dbReference>
<dbReference type="PROSITE" id="PS50804">
    <property type="entry name" value="SCAN_BOX"/>
    <property type="match status" value="1"/>
</dbReference>
<dbReference type="AlphaFoldDB" id="A0A9F5JCN5"/>
<keyword evidence="16" id="KW-1185">Reference proteome</keyword>
<dbReference type="InterPro" id="IPR036236">
    <property type="entry name" value="Znf_C2H2_sf"/>
</dbReference>
<evidence type="ECO:0000256" key="10">
    <source>
        <dbReference type="ARBA" id="ARBA00023163"/>
    </source>
</evidence>
<dbReference type="PANTHER" id="PTHR24393:SF15">
    <property type="entry name" value="IP01243P-RELATED"/>
    <property type="match status" value="1"/>
</dbReference>
<evidence type="ECO:0000256" key="6">
    <source>
        <dbReference type="ARBA" id="ARBA00022771"/>
    </source>
</evidence>
<evidence type="ECO:0000256" key="7">
    <source>
        <dbReference type="ARBA" id="ARBA00022833"/>
    </source>
</evidence>
<feature type="domain" description="C2H2-type" evidence="14">
    <location>
        <begin position="430"/>
        <end position="457"/>
    </location>
</feature>
<feature type="domain" description="C2H2-type" evidence="14">
    <location>
        <begin position="478"/>
        <end position="505"/>
    </location>
</feature>
<evidence type="ECO:0000256" key="5">
    <source>
        <dbReference type="ARBA" id="ARBA00022737"/>
    </source>
</evidence>
<dbReference type="InterPro" id="IPR038269">
    <property type="entry name" value="SCAN_sf"/>
</dbReference>
<feature type="region of interest" description="Disordered" evidence="13">
    <location>
        <begin position="959"/>
        <end position="985"/>
    </location>
</feature>
<comment type="similarity">
    <text evidence="3">Belongs to the krueppel C2H2-type zinc-finger protein family.</text>
</comment>
<dbReference type="PANTHER" id="PTHR24393">
    <property type="entry name" value="ZINC FINGER PROTEIN"/>
    <property type="match status" value="1"/>
</dbReference>
<feature type="domain" description="SCAN box" evidence="15">
    <location>
        <begin position="169"/>
        <end position="250"/>
    </location>
</feature>
<dbReference type="GO" id="GO:0001228">
    <property type="term" value="F:DNA-binding transcription activator activity, RNA polymerase II-specific"/>
    <property type="evidence" value="ECO:0007669"/>
    <property type="project" value="TreeGrafter"/>
</dbReference>
<evidence type="ECO:0000256" key="8">
    <source>
        <dbReference type="ARBA" id="ARBA00023015"/>
    </source>
</evidence>
<keyword evidence="7" id="KW-0862">Zinc</keyword>
<dbReference type="FunFam" id="3.30.160.60:FF:002343">
    <property type="entry name" value="Zinc finger protein 33A"/>
    <property type="match status" value="1"/>
</dbReference>
<dbReference type="Pfam" id="PF02023">
    <property type="entry name" value="SCAN"/>
    <property type="match status" value="1"/>
</dbReference>
<dbReference type="Pfam" id="PF00096">
    <property type="entry name" value="zf-C2H2"/>
    <property type="match status" value="4"/>
</dbReference>
<keyword evidence="4" id="KW-0479">Metal-binding</keyword>
<organism evidence="16 17">
    <name type="scientific">Python bivittatus</name>
    <name type="common">Burmese python</name>
    <name type="synonym">Python molurus bivittatus</name>
    <dbReference type="NCBI Taxonomy" id="176946"/>
    <lineage>
        <taxon>Eukaryota</taxon>
        <taxon>Metazoa</taxon>
        <taxon>Chordata</taxon>
        <taxon>Craniata</taxon>
        <taxon>Vertebrata</taxon>
        <taxon>Euteleostomi</taxon>
        <taxon>Lepidosauria</taxon>
        <taxon>Squamata</taxon>
        <taxon>Bifurcata</taxon>
        <taxon>Unidentata</taxon>
        <taxon>Episquamata</taxon>
        <taxon>Toxicofera</taxon>
        <taxon>Serpentes</taxon>
        <taxon>Henophidia</taxon>
        <taxon>Pythonidae</taxon>
        <taxon>Python</taxon>
    </lineage>
</organism>
<keyword evidence="9" id="KW-0238">DNA-binding</keyword>
<evidence type="ECO:0000313" key="16">
    <source>
        <dbReference type="Proteomes" id="UP000695026"/>
    </source>
</evidence>
<dbReference type="Pfam" id="PF13837">
    <property type="entry name" value="Myb_DNA-bind_4"/>
    <property type="match status" value="1"/>
</dbReference>
<dbReference type="SMART" id="SM00355">
    <property type="entry name" value="ZnF_C2H2"/>
    <property type="match status" value="7"/>
</dbReference>
<feature type="compositionally biased region" description="Basic and acidic residues" evidence="13">
    <location>
        <begin position="964"/>
        <end position="974"/>
    </location>
</feature>
<keyword evidence="10" id="KW-0804">Transcription</keyword>